<dbReference type="InterPro" id="IPR045865">
    <property type="entry name" value="ACT-like_dom_sf"/>
</dbReference>
<dbReference type="EMBL" id="JADCNL010000012">
    <property type="protein sequence ID" value="KAG0457873.1"/>
    <property type="molecule type" value="Genomic_DNA"/>
</dbReference>
<comment type="pathway">
    <text evidence="8">Amino-acid biosynthesis; L-methionine biosynthesis via de novo pathway; L-homoserine from L-aspartate: step 1/3.</text>
</comment>
<evidence type="ECO:0000313" key="11">
    <source>
        <dbReference type="EMBL" id="KAG0457873.1"/>
    </source>
</evidence>
<dbReference type="EC" id="2.7.2.4" evidence="7"/>
<reference evidence="11 12" key="1">
    <citation type="journal article" date="2020" name="Nat. Food">
        <title>A phased Vanilla planifolia genome enables genetic improvement of flavour and production.</title>
        <authorList>
            <person name="Hasing T."/>
            <person name="Tang H."/>
            <person name="Brym M."/>
            <person name="Khazi F."/>
            <person name="Huang T."/>
            <person name="Chambers A.H."/>
        </authorList>
    </citation>
    <scope>NUCLEOTIDE SEQUENCE [LARGE SCALE GENOMIC DNA]</scope>
    <source>
        <tissue evidence="11">Leaf</tissue>
    </source>
</reference>
<dbReference type="Pfam" id="PF00696">
    <property type="entry name" value="AA_kinase"/>
    <property type="match status" value="1"/>
</dbReference>
<dbReference type="PIRSF" id="PIRSF000726">
    <property type="entry name" value="Asp_kin"/>
    <property type="match status" value="1"/>
</dbReference>
<evidence type="ECO:0000256" key="4">
    <source>
        <dbReference type="ARBA" id="ARBA00022777"/>
    </source>
</evidence>
<dbReference type="GO" id="GO:0009090">
    <property type="term" value="P:homoserine biosynthetic process"/>
    <property type="evidence" value="ECO:0007669"/>
    <property type="project" value="TreeGrafter"/>
</dbReference>
<dbReference type="InterPro" id="IPR001341">
    <property type="entry name" value="Asp_kinase"/>
</dbReference>
<dbReference type="InterPro" id="IPR054352">
    <property type="entry name" value="ACT_Aspartokinase"/>
</dbReference>
<feature type="domain" description="Aspartate/glutamate/uridylate kinase" evidence="9">
    <location>
        <begin position="2"/>
        <end position="282"/>
    </location>
</feature>
<dbReference type="InterPro" id="IPR001048">
    <property type="entry name" value="Asp/Glu/Uridylate_kinase"/>
</dbReference>
<dbReference type="Proteomes" id="UP000636800">
    <property type="component" value="Chromosome 12"/>
</dbReference>
<dbReference type="Gene3D" id="3.30.70.260">
    <property type="match status" value="2"/>
</dbReference>
<keyword evidence="4 7" id="KW-0418">Kinase</keyword>
<comment type="pathway">
    <text evidence="8">Amino-acid biosynthesis; L-lysine biosynthesis via DAP pathway; (S)-tetrahydrodipicolinate from L-aspartate: step 1/4.</text>
</comment>
<dbReference type="Pfam" id="PF22468">
    <property type="entry name" value="ACT_9"/>
    <property type="match status" value="1"/>
</dbReference>
<name>A0A835PS01_VANPL</name>
<dbReference type="InterPro" id="IPR042199">
    <property type="entry name" value="AsparK_Bifunc_asparK/hSer_DH"/>
</dbReference>
<dbReference type="FunFam" id="1.20.120.1320:FF:000001">
    <property type="entry name" value="Aspartokinase"/>
    <property type="match status" value="1"/>
</dbReference>
<dbReference type="Gene3D" id="3.40.1160.10">
    <property type="entry name" value="Acetylglutamate kinase-like"/>
    <property type="match status" value="1"/>
</dbReference>
<feature type="domain" description="Aspartokinase ACT" evidence="10">
    <location>
        <begin position="395"/>
        <end position="454"/>
    </location>
</feature>
<evidence type="ECO:0000256" key="3">
    <source>
        <dbReference type="ARBA" id="ARBA00022741"/>
    </source>
</evidence>
<proteinExistence type="inferred from homology"/>
<keyword evidence="3" id="KW-0547">Nucleotide-binding</keyword>
<evidence type="ECO:0000256" key="8">
    <source>
        <dbReference type="RuleBase" id="RU004249"/>
    </source>
</evidence>
<evidence type="ECO:0000259" key="9">
    <source>
        <dbReference type="Pfam" id="PF00696"/>
    </source>
</evidence>
<comment type="caution">
    <text evidence="11">The sequence shown here is derived from an EMBL/GenBank/DDBJ whole genome shotgun (WGS) entry which is preliminary data.</text>
</comment>
<dbReference type="UniPathway" id="UPA00051">
    <property type="reaction ID" value="UER00462"/>
</dbReference>
<dbReference type="InterPro" id="IPR005260">
    <property type="entry name" value="Asp_kin_monofn"/>
</dbReference>
<comment type="catalytic activity">
    <reaction evidence="6 7">
        <text>L-aspartate + ATP = 4-phospho-L-aspartate + ADP</text>
        <dbReference type="Rhea" id="RHEA:23776"/>
        <dbReference type="ChEBI" id="CHEBI:29991"/>
        <dbReference type="ChEBI" id="CHEBI:30616"/>
        <dbReference type="ChEBI" id="CHEBI:57535"/>
        <dbReference type="ChEBI" id="CHEBI:456216"/>
        <dbReference type="EC" id="2.7.2.4"/>
    </reaction>
</comment>
<dbReference type="GO" id="GO:0009089">
    <property type="term" value="P:lysine biosynthetic process via diaminopimelate"/>
    <property type="evidence" value="ECO:0007669"/>
    <property type="project" value="UniProtKB-UniPathway"/>
</dbReference>
<comment type="similarity">
    <text evidence="1 7">Belongs to the aspartokinase family.</text>
</comment>
<evidence type="ECO:0000256" key="2">
    <source>
        <dbReference type="ARBA" id="ARBA00022679"/>
    </source>
</evidence>
<dbReference type="GO" id="GO:0005829">
    <property type="term" value="C:cytosol"/>
    <property type="evidence" value="ECO:0007669"/>
    <property type="project" value="TreeGrafter"/>
</dbReference>
<dbReference type="Gene3D" id="1.20.120.1320">
    <property type="entry name" value="Aspartokinase, catalytic domain"/>
    <property type="match status" value="1"/>
</dbReference>
<dbReference type="InterPro" id="IPR036393">
    <property type="entry name" value="AceGlu_kinase-like_sf"/>
</dbReference>
<keyword evidence="5" id="KW-0067">ATP-binding</keyword>
<dbReference type="PANTHER" id="PTHR21499:SF40">
    <property type="entry name" value="ASPARTATE KINASE"/>
    <property type="match status" value="1"/>
</dbReference>
<keyword evidence="12" id="KW-1185">Reference proteome</keyword>
<dbReference type="GO" id="GO:0004072">
    <property type="term" value="F:aspartate kinase activity"/>
    <property type="evidence" value="ECO:0007669"/>
    <property type="project" value="UniProtKB-EC"/>
</dbReference>
<dbReference type="GO" id="GO:0009570">
    <property type="term" value="C:chloroplast stroma"/>
    <property type="evidence" value="ECO:0007669"/>
    <property type="project" value="TreeGrafter"/>
</dbReference>
<evidence type="ECO:0000256" key="7">
    <source>
        <dbReference type="RuleBase" id="RU003448"/>
    </source>
</evidence>
<comment type="pathway">
    <text evidence="8">Amino-acid biosynthesis; L-threonine biosynthesis; L-threonine from L-aspartate: step 1/5.</text>
</comment>
<dbReference type="SUPFAM" id="SSF53633">
    <property type="entry name" value="Carbamate kinase-like"/>
    <property type="match status" value="1"/>
</dbReference>
<accession>A0A835PS01</accession>
<evidence type="ECO:0000313" key="12">
    <source>
        <dbReference type="Proteomes" id="UP000636800"/>
    </source>
</evidence>
<dbReference type="UniPathway" id="UPA00034">
    <property type="reaction ID" value="UER00015"/>
</dbReference>
<dbReference type="AlphaFoldDB" id="A0A835PS01"/>
<dbReference type="NCBIfam" id="TIGR00657">
    <property type="entry name" value="asp_kinases"/>
    <property type="match status" value="1"/>
</dbReference>
<dbReference type="UniPathway" id="UPA00050">
    <property type="reaction ID" value="UER00461"/>
</dbReference>
<evidence type="ECO:0000259" key="10">
    <source>
        <dbReference type="Pfam" id="PF22468"/>
    </source>
</evidence>
<organism evidence="11 12">
    <name type="scientific">Vanilla planifolia</name>
    <name type="common">Vanilla</name>
    <dbReference type="NCBI Taxonomy" id="51239"/>
    <lineage>
        <taxon>Eukaryota</taxon>
        <taxon>Viridiplantae</taxon>
        <taxon>Streptophyta</taxon>
        <taxon>Embryophyta</taxon>
        <taxon>Tracheophyta</taxon>
        <taxon>Spermatophyta</taxon>
        <taxon>Magnoliopsida</taxon>
        <taxon>Liliopsida</taxon>
        <taxon>Asparagales</taxon>
        <taxon>Orchidaceae</taxon>
        <taxon>Vanilloideae</taxon>
        <taxon>Vanilleae</taxon>
        <taxon>Vanilla</taxon>
    </lineage>
</organism>
<dbReference type="GO" id="GO:0009088">
    <property type="term" value="P:threonine biosynthetic process"/>
    <property type="evidence" value="ECO:0007669"/>
    <property type="project" value="UniProtKB-UniPathway"/>
</dbReference>
<evidence type="ECO:0000256" key="5">
    <source>
        <dbReference type="ARBA" id="ARBA00022840"/>
    </source>
</evidence>
<protein>
    <recommendedName>
        <fullName evidence="7">Aspartokinase</fullName>
        <ecNumber evidence="7">2.7.2.4</ecNumber>
    </recommendedName>
</protein>
<keyword evidence="2 7" id="KW-0808">Transferase</keyword>
<keyword evidence="8" id="KW-0028">Amino-acid biosynthesis</keyword>
<evidence type="ECO:0000256" key="6">
    <source>
        <dbReference type="ARBA" id="ARBA00047872"/>
    </source>
</evidence>
<gene>
    <name evidence="11" type="ORF">HPP92_023030</name>
</gene>
<sequence>MVMRFDASSIATSERMKEVADIILSYADEKPVIVLSAMGKTTSKLLQVGNKAERCSASNVCEIEEWKFIKDLHLKTINELGIDEEIISGVLDELKKLFEGIAMRKELTDCSKDYLMSFGECMSTRIFVAYLTKTGTKARQYDAVDIGFINTDDFTNTNILEASYPSVAERLLEDCLKEPAIPVVNNILGKFWSSRATTTLERCASDLTATLIAKALGLREIQIWMDTDGVLTCDPNIHPHAVTVPSLTFEEAIELAYSGSQVLHPQSMQLASEAEISVMVKNSNNPTAAGTLITKGREMNEIVLTSIVLKSNITMLSIVSSRTLGQYDFLAKVFSIIEEFGISVGCISITQVSICVTLEPFKPGNREPIPQEMDHVVEELENFAAVHLLRERSVISLIGNLQHSSLILEKAFNVLCEEGINAQMTSQGASKVKISFVVHDSEAQTCVGALHAAFFENTDGHL</sequence>
<dbReference type="PANTHER" id="PTHR21499">
    <property type="entry name" value="ASPARTATE KINASE"/>
    <property type="match status" value="1"/>
</dbReference>
<dbReference type="SUPFAM" id="SSF55021">
    <property type="entry name" value="ACT-like"/>
    <property type="match status" value="2"/>
</dbReference>
<evidence type="ECO:0000256" key="1">
    <source>
        <dbReference type="ARBA" id="ARBA00010122"/>
    </source>
</evidence>
<dbReference type="GO" id="GO:0005524">
    <property type="term" value="F:ATP binding"/>
    <property type="evidence" value="ECO:0007669"/>
    <property type="project" value="UniProtKB-KW"/>
</dbReference>
<dbReference type="OrthoDB" id="6159439at2759"/>